<dbReference type="AlphaFoldDB" id="A0A0Q3TE90"/>
<feature type="region of interest" description="Disordered" evidence="1">
    <location>
        <begin position="1"/>
        <end position="21"/>
    </location>
</feature>
<proteinExistence type="predicted"/>
<accession>A0A0Q3TE90</accession>
<protein>
    <submittedName>
        <fullName evidence="2">Uncharacterized protein</fullName>
    </submittedName>
</protein>
<dbReference type="EMBL" id="AGNK02002162">
    <property type="status" value="NOT_ANNOTATED_CDS"/>
    <property type="molecule type" value="Genomic_DNA"/>
</dbReference>
<organism evidence="2 3">
    <name type="scientific">Setaria italica</name>
    <name type="common">Foxtail millet</name>
    <name type="synonym">Panicum italicum</name>
    <dbReference type="NCBI Taxonomy" id="4555"/>
    <lineage>
        <taxon>Eukaryota</taxon>
        <taxon>Viridiplantae</taxon>
        <taxon>Streptophyta</taxon>
        <taxon>Embryophyta</taxon>
        <taxon>Tracheophyta</taxon>
        <taxon>Spermatophyta</taxon>
        <taxon>Magnoliopsida</taxon>
        <taxon>Liliopsida</taxon>
        <taxon>Poales</taxon>
        <taxon>Poaceae</taxon>
        <taxon>PACMAD clade</taxon>
        <taxon>Panicoideae</taxon>
        <taxon>Panicodae</taxon>
        <taxon>Paniceae</taxon>
        <taxon>Cenchrinae</taxon>
        <taxon>Setaria</taxon>
    </lineage>
</organism>
<dbReference type="Proteomes" id="UP000004995">
    <property type="component" value="Unassembled WGS sequence"/>
</dbReference>
<dbReference type="EnsemblPlants" id="KQL08922">
    <property type="protein sequence ID" value="KQL08922"/>
    <property type="gene ID" value="SETIT_008751mg"/>
</dbReference>
<dbReference type="eggNOG" id="ENOG502R6JG">
    <property type="taxonomic scope" value="Eukaryota"/>
</dbReference>
<evidence type="ECO:0000313" key="3">
    <source>
        <dbReference type="Proteomes" id="UP000004995"/>
    </source>
</evidence>
<reference evidence="2" key="2">
    <citation type="submission" date="2018-08" db="UniProtKB">
        <authorList>
            <consortium name="EnsemblPlants"/>
        </authorList>
    </citation>
    <scope>IDENTIFICATION</scope>
    <source>
        <strain evidence="2">Yugu1</strain>
    </source>
</reference>
<dbReference type="InParanoid" id="A0A0Q3TE90"/>
<sequence length="50" mass="5478">MFGLKKASFHPPALDAGGDEEEEIPSVLLEYKAYVADRRNETTAVAYSSC</sequence>
<keyword evidence="3" id="KW-1185">Reference proteome</keyword>
<reference evidence="3" key="1">
    <citation type="journal article" date="2012" name="Nat. Biotechnol.">
        <title>Reference genome sequence of the model plant Setaria.</title>
        <authorList>
            <person name="Bennetzen J.L."/>
            <person name="Schmutz J."/>
            <person name="Wang H."/>
            <person name="Percifield R."/>
            <person name="Hawkins J."/>
            <person name="Pontaroli A.C."/>
            <person name="Estep M."/>
            <person name="Feng L."/>
            <person name="Vaughn J.N."/>
            <person name="Grimwood J."/>
            <person name="Jenkins J."/>
            <person name="Barry K."/>
            <person name="Lindquist E."/>
            <person name="Hellsten U."/>
            <person name="Deshpande S."/>
            <person name="Wang X."/>
            <person name="Wu X."/>
            <person name="Mitros T."/>
            <person name="Triplett J."/>
            <person name="Yang X."/>
            <person name="Ye C.Y."/>
            <person name="Mauro-Herrera M."/>
            <person name="Wang L."/>
            <person name="Li P."/>
            <person name="Sharma M."/>
            <person name="Sharma R."/>
            <person name="Ronald P.C."/>
            <person name="Panaud O."/>
            <person name="Kellogg E.A."/>
            <person name="Brutnell T.P."/>
            <person name="Doust A.N."/>
            <person name="Tuskan G.A."/>
            <person name="Rokhsar D."/>
            <person name="Devos K.M."/>
        </authorList>
    </citation>
    <scope>NUCLEOTIDE SEQUENCE [LARGE SCALE GENOMIC DNA]</scope>
    <source>
        <strain evidence="3">cv. Yugu1</strain>
    </source>
</reference>
<dbReference type="Gramene" id="KQL08922">
    <property type="protein sequence ID" value="KQL08922"/>
    <property type="gene ID" value="SETIT_008751mg"/>
</dbReference>
<name>A0A0Q3TE90_SETIT</name>
<evidence type="ECO:0000313" key="2">
    <source>
        <dbReference type="EnsemblPlants" id="KQL08922"/>
    </source>
</evidence>
<evidence type="ECO:0000256" key="1">
    <source>
        <dbReference type="SAM" id="MobiDB-lite"/>
    </source>
</evidence>